<dbReference type="Proteomes" id="UP001430584">
    <property type="component" value="Unassembled WGS sequence"/>
</dbReference>
<organism evidence="5 6">
    <name type="scientific">Diplodia seriata</name>
    <dbReference type="NCBI Taxonomy" id="420778"/>
    <lineage>
        <taxon>Eukaryota</taxon>
        <taxon>Fungi</taxon>
        <taxon>Dikarya</taxon>
        <taxon>Ascomycota</taxon>
        <taxon>Pezizomycotina</taxon>
        <taxon>Dothideomycetes</taxon>
        <taxon>Dothideomycetes incertae sedis</taxon>
        <taxon>Botryosphaeriales</taxon>
        <taxon>Botryosphaeriaceae</taxon>
        <taxon>Diplodia</taxon>
    </lineage>
</organism>
<dbReference type="GO" id="GO:0016779">
    <property type="term" value="F:nucleotidyltransferase activity"/>
    <property type="evidence" value="ECO:0007669"/>
    <property type="project" value="UniProtKB-UniRule"/>
</dbReference>
<reference evidence="4 7" key="2">
    <citation type="submission" date="2024-02" db="EMBL/GenBank/DDBJ databases">
        <title>De novo assembly and annotation of 12 fungi associated with fruit tree decline syndrome in Ontario, Canada.</title>
        <authorList>
            <person name="Sulman M."/>
            <person name="Ellouze W."/>
            <person name="Ilyukhin E."/>
        </authorList>
    </citation>
    <scope>NUCLEOTIDE SEQUENCE [LARGE SCALE GENOMIC DNA]</scope>
    <source>
        <strain evidence="4 7">FDS-637</strain>
    </source>
</reference>
<sequence>MPGKHVDSDPAATGRPCQRCRISEASIIVRTEPLCRDCFVKYVNTKAIKRMESYAYYVKNRSANEERKLLLPVSFGVSSVTLLYLLDEHLKRQTAKTGRTGYALHVLFVDTAAVERDVPGVGTLEKLKEVFPGHEYSSVALADIFENSDAKEVLQAIPEAASADVSGEAETSQERLERLILSLPSATSRSDVITILKNRVIVDFAQNHGCKGILWGDSTTKIAEKTLAETAKGRGFSLPWQVSDGVSPYGIVFNYPVRDLLKKELVAHAQLTDPPLTGLIHEEKPTQVSASAKNTTIDDLMKQYFESVEQDYPSIVANVVRTSSKLEPATTVDDRCQACNMPVAGARFGIHGWGGDQQDAASMQAEGGRLCYGCTRAAPQSASLFP</sequence>
<dbReference type="GO" id="GO:0016783">
    <property type="term" value="F:sulfurtransferase activity"/>
    <property type="evidence" value="ECO:0007669"/>
    <property type="project" value="TreeGrafter"/>
</dbReference>
<comment type="pathway">
    <text evidence="3">tRNA modification; 5-methoxycarbonylmethyl-2-thiouridine-tRNA biosynthesis.</text>
</comment>
<dbReference type="GO" id="GO:0005829">
    <property type="term" value="C:cytosol"/>
    <property type="evidence" value="ECO:0007669"/>
    <property type="project" value="TreeGrafter"/>
</dbReference>
<dbReference type="GO" id="GO:0032447">
    <property type="term" value="P:protein urmylation"/>
    <property type="evidence" value="ECO:0007669"/>
    <property type="project" value="UniProtKB-UniRule"/>
</dbReference>
<keyword evidence="1 3" id="KW-0963">Cytoplasm</keyword>
<dbReference type="AlphaFoldDB" id="A0A1S8B8P3"/>
<dbReference type="PANTHER" id="PTHR20882:SF14">
    <property type="entry name" value="CYTOPLASMIC TRNA 2-THIOLATION PROTEIN 2"/>
    <property type="match status" value="1"/>
</dbReference>
<name>A0A1S8B8P3_9PEZI</name>
<dbReference type="UniPathway" id="UPA00988"/>
<dbReference type="PANTHER" id="PTHR20882">
    <property type="entry name" value="CYTOPLASMIC TRNA 2-THIOLATION PROTEIN 2"/>
    <property type="match status" value="1"/>
</dbReference>
<dbReference type="HAMAP" id="MF_03054">
    <property type="entry name" value="CTU2"/>
    <property type="match status" value="1"/>
</dbReference>
<keyword evidence="7" id="KW-1185">Reference proteome</keyword>
<keyword evidence="2 3" id="KW-0819">tRNA processing</keyword>
<evidence type="ECO:0000313" key="6">
    <source>
        <dbReference type="Proteomes" id="UP000190776"/>
    </source>
</evidence>
<comment type="similarity">
    <text evidence="3">Belongs to the CTU2/NCS2 family.</text>
</comment>
<evidence type="ECO:0000256" key="2">
    <source>
        <dbReference type="ARBA" id="ARBA00022694"/>
    </source>
</evidence>
<reference evidence="5 6" key="1">
    <citation type="submission" date="2017-01" db="EMBL/GenBank/DDBJ databases">
        <title>Draft genome sequence of Diplodia seriata F98.1, a fungal species involved in grapevine trunk diseases.</title>
        <authorList>
            <person name="Robert-Siegwald G."/>
            <person name="Vallet J."/>
            <person name="Abou-Mansour E."/>
            <person name="Xu J."/>
            <person name="Rey P."/>
            <person name="Bertsch C."/>
            <person name="Rego C."/>
            <person name="Larignon P."/>
            <person name="Fontaine F."/>
            <person name="Lebrun M.-H."/>
        </authorList>
    </citation>
    <scope>NUCLEOTIDE SEQUENCE [LARGE SCALE GENOMIC DNA]</scope>
    <source>
        <strain evidence="5 6">F98.1</strain>
    </source>
</reference>
<dbReference type="Proteomes" id="UP000190776">
    <property type="component" value="Unassembled WGS sequence"/>
</dbReference>
<dbReference type="EMBL" id="JAJVCZ030000002">
    <property type="protein sequence ID" value="KAL0262842.1"/>
    <property type="molecule type" value="Genomic_DNA"/>
</dbReference>
<evidence type="ECO:0000256" key="1">
    <source>
        <dbReference type="ARBA" id="ARBA00022490"/>
    </source>
</evidence>
<comment type="subcellular location">
    <subcellularLocation>
        <location evidence="3">Cytoplasm</location>
    </subcellularLocation>
</comment>
<gene>
    <name evidence="3" type="primary">NCS2</name>
    <name evidence="3 4" type="synonym">CTU2</name>
    <name evidence="5" type="ORF">BK809_0005134</name>
    <name evidence="4" type="ORF">SLS55_001816</name>
</gene>
<evidence type="ECO:0000313" key="7">
    <source>
        <dbReference type="Proteomes" id="UP001430584"/>
    </source>
</evidence>
<dbReference type="STRING" id="420778.A0A1S8B8P3"/>
<proteinExistence type="inferred from homology"/>
<protein>
    <recommendedName>
        <fullName evidence="3">Cytoplasmic tRNA 2-thiolation protein 2</fullName>
    </recommendedName>
</protein>
<evidence type="ECO:0000313" key="4">
    <source>
        <dbReference type="EMBL" id="KAL0262842.1"/>
    </source>
</evidence>
<evidence type="ECO:0000313" key="5">
    <source>
        <dbReference type="EMBL" id="OMP83753.1"/>
    </source>
</evidence>
<dbReference type="SUPFAM" id="SSF52402">
    <property type="entry name" value="Adenine nucleotide alpha hydrolases-like"/>
    <property type="match status" value="1"/>
</dbReference>
<dbReference type="EMBL" id="MSZU01000111">
    <property type="protein sequence ID" value="OMP83753.1"/>
    <property type="molecule type" value="Genomic_DNA"/>
</dbReference>
<dbReference type="Gene3D" id="3.40.50.620">
    <property type="entry name" value="HUPs"/>
    <property type="match status" value="1"/>
</dbReference>
<evidence type="ECO:0000256" key="3">
    <source>
        <dbReference type="HAMAP-Rule" id="MF_03054"/>
    </source>
</evidence>
<dbReference type="InterPro" id="IPR014729">
    <property type="entry name" value="Rossmann-like_a/b/a_fold"/>
</dbReference>
<dbReference type="InterPro" id="IPR019407">
    <property type="entry name" value="CTU2"/>
</dbReference>
<dbReference type="GO" id="GO:0000049">
    <property type="term" value="F:tRNA binding"/>
    <property type="evidence" value="ECO:0007669"/>
    <property type="project" value="InterPro"/>
</dbReference>
<dbReference type="OrthoDB" id="25129at2759"/>
<comment type="function">
    <text evidence="3">Plays a central role in 2-thiolation of mcm(5)S(2)U at tRNA wobble positions of tRNA(Lys), tRNA(Glu) and tRNA(Gln). May act by forming a heterodimer with NCS6 that ligates sulfur from thiocarboxylated URM1 onto the uridine of tRNAs at wobble position. Prior mcm(5) tRNA modification by the elongator complex is required for 2-thiolation. May also be involved in protein urmylation.</text>
</comment>
<accession>A0A1S8B8P3</accession>
<comment type="caution">
    <text evidence="5">The sequence shown here is derived from an EMBL/GenBank/DDBJ whole genome shotgun (WGS) entry which is preliminary data.</text>
</comment>
<dbReference type="GO" id="GO:0002143">
    <property type="term" value="P:tRNA wobble position uridine thiolation"/>
    <property type="evidence" value="ECO:0007669"/>
    <property type="project" value="TreeGrafter"/>
</dbReference>
<dbReference type="Pfam" id="PF10288">
    <property type="entry name" value="CTU2"/>
    <property type="match status" value="1"/>
</dbReference>